<gene>
    <name evidence="5" type="ORF">MVEN_01517600</name>
</gene>
<keyword evidence="3" id="KW-0853">WD repeat</keyword>
<dbReference type="Proteomes" id="UP000620124">
    <property type="component" value="Unassembled WGS sequence"/>
</dbReference>
<dbReference type="InterPro" id="IPR001680">
    <property type="entry name" value="WD40_rpt"/>
</dbReference>
<dbReference type="SUPFAM" id="SSF50978">
    <property type="entry name" value="WD40 repeat-like"/>
    <property type="match status" value="1"/>
</dbReference>
<dbReference type="PANTHER" id="PTHR10241:SF25">
    <property type="entry name" value="TOMOSYN, ISOFORM C"/>
    <property type="match status" value="1"/>
</dbReference>
<evidence type="ECO:0000256" key="2">
    <source>
        <dbReference type="ARBA" id="ARBA00022483"/>
    </source>
</evidence>
<evidence type="ECO:0000256" key="1">
    <source>
        <dbReference type="ARBA" id="ARBA00008070"/>
    </source>
</evidence>
<comment type="similarity">
    <text evidence="1">Belongs to the WD repeat L(2)GL family.</text>
</comment>
<accession>A0A8H7CTF2</accession>
<dbReference type="GO" id="GO:0005096">
    <property type="term" value="F:GTPase activator activity"/>
    <property type="evidence" value="ECO:0007669"/>
    <property type="project" value="TreeGrafter"/>
</dbReference>
<keyword evidence="2" id="KW-0268">Exocytosis</keyword>
<name>A0A8H7CTF2_9AGAR</name>
<dbReference type="Pfam" id="PF08596">
    <property type="entry name" value="Lgl_C"/>
    <property type="match status" value="1"/>
</dbReference>
<dbReference type="EMBL" id="JACAZI010000012">
    <property type="protein sequence ID" value="KAF7347607.1"/>
    <property type="molecule type" value="Genomic_DNA"/>
</dbReference>
<evidence type="ECO:0000313" key="6">
    <source>
        <dbReference type="Proteomes" id="UP000620124"/>
    </source>
</evidence>
<dbReference type="GO" id="GO:0045159">
    <property type="term" value="F:myosin II binding"/>
    <property type="evidence" value="ECO:0007669"/>
    <property type="project" value="TreeGrafter"/>
</dbReference>
<protein>
    <submittedName>
        <fullName evidence="5">WD40 containing SNARE-dependent exocytosis protein</fullName>
    </submittedName>
</protein>
<evidence type="ECO:0000256" key="3">
    <source>
        <dbReference type="PROSITE-ProRule" id="PRU00221"/>
    </source>
</evidence>
<comment type="caution">
    <text evidence="5">The sequence shown here is derived from an EMBL/GenBank/DDBJ whole genome shotgun (WGS) entry which is preliminary data.</text>
</comment>
<dbReference type="InterPro" id="IPR013905">
    <property type="entry name" value="Lgl_C_dom"/>
</dbReference>
<dbReference type="InterPro" id="IPR036322">
    <property type="entry name" value="WD40_repeat_dom_sf"/>
</dbReference>
<dbReference type="InterPro" id="IPR015943">
    <property type="entry name" value="WD40/YVTN_repeat-like_dom_sf"/>
</dbReference>
<dbReference type="GO" id="GO:0019905">
    <property type="term" value="F:syntaxin binding"/>
    <property type="evidence" value="ECO:0007669"/>
    <property type="project" value="TreeGrafter"/>
</dbReference>
<reference evidence="5" key="1">
    <citation type="submission" date="2020-05" db="EMBL/GenBank/DDBJ databases">
        <title>Mycena genomes resolve the evolution of fungal bioluminescence.</title>
        <authorList>
            <person name="Tsai I.J."/>
        </authorList>
    </citation>
    <scope>NUCLEOTIDE SEQUENCE</scope>
    <source>
        <strain evidence="5">CCC161011</strain>
    </source>
</reference>
<organism evidence="5 6">
    <name type="scientific">Mycena venus</name>
    <dbReference type="NCBI Taxonomy" id="2733690"/>
    <lineage>
        <taxon>Eukaryota</taxon>
        <taxon>Fungi</taxon>
        <taxon>Dikarya</taxon>
        <taxon>Basidiomycota</taxon>
        <taxon>Agaricomycotina</taxon>
        <taxon>Agaricomycetes</taxon>
        <taxon>Agaricomycetidae</taxon>
        <taxon>Agaricales</taxon>
        <taxon>Marasmiineae</taxon>
        <taxon>Mycenaceae</taxon>
        <taxon>Mycena</taxon>
    </lineage>
</organism>
<dbReference type="SMART" id="SM00320">
    <property type="entry name" value="WD40"/>
    <property type="match status" value="4"/>
</dbReference>
<dbReference type="PROSITE" id="PS50082">
    <property type="entry name" value="WD_REPEATS_2"/>
    <property type="match status" value="1"/>
</dbReference>
<dbReference type="GO" id="GO:0005737">
    <property type="term" value="C:cytoplasm"/>
    <property type="evidence" value="ECO:0007669"/>
    <property type="project" value="TreeGrafter"/>
</dbReference>
<feature type="domain" description="Lethal giant larvae (Lgl)-like C-terminal" evidence="4">
    <location>
        <begin position="592"/>
        <end position="710"/>
    </location>
</feature>
<dbReference type="Gene3D" id="2.130.10.10">
    <property type="entry name" value="YVTN repeat-like/Quinoprotein amine dehydrogenase"/>
    <property type="match status" value="2"/>
</dbReference>
<dbReference type="GO" id="GO:0005886">
    <property type="term" value="C:plasma membrane"/>
    <property type="evidence" value="ECO:0007669"/>
    <property type="project" value="TreeGrafter"/>
</dbReference>
<dbReference type="GO" id="GO:0006893">
    <property type="term" value="P:Golgi to plasma membrane transport"/>
    <property type="evidence" value="ECO:0007669"/>
    <property type="project" value="TreeGrafter"/>
</dbReference>
<evidence type="ECO:0000259" key="4">
    <source>
        <dbReference type="Pfam" id="PF08596"/>
    </source>
</evidence>
<feature type="repeat" description="WD" evidence="3">
    <location>
        <begin position="235"/>
        <end position="276"/>
    </location>
</feature>
<sequence length="728" mass="79839">MFKHGPVYADLSADVRDKTDWNATVLRSFDYPLNITAVAIEPISGLLAIGTTNGTVHLFGGPSVECKLLLPESARVKFLQFSSSTFQTVCLDETSVLHMWDLTTFGKPKLVASARFDNATSLTLSPSHSHAFIALESGEIRTYDLQCHRKSEYRIPNMWHLYEEKTMATRVDPTPTSPFPIETVVHPRDLNLLFVAYSGGVILSDLTQRNTLRAYEFVLPAGAPGGPGYGHPDILTHRRPEVTAIAIHPAGHFFAVGHSDGCIAFWAVEDEDQPLFVRTVDTTNVNQVDVDELEKTHDAPPPPREPIYKLAWSSFPNSSDPRGGQTALTILGGLIMAPGEATGLNVQWLPAFNPSEPPNPAATQTSFTSIYASGYASIPAPYIRFLLLYPRCHYDPAAILISVESVGDARVVEAYQFPPPAFLASVEPATEEVVPAGADVVDDLASTLKSLTVNDDPHMLTLPTPLWFGSTGVSQVQLFTLDRDSHALLVGGEKEYPFALPLKGGAALSDESEARELRLAKYQMPRILMTQHRNLTVALQFYDISAQLLVTSDAPIENHFPKALPGLTIDLQTLLTDAAVVKKTSPSFLQNAAVKTAYLARQSLECVVQLVSGEVVVYRLKPDSPAPHQFVKAEDEELVSLEHVLTSEESRFAPYFLLTTGKPVSACAISDIGFLAVAYTESLIVVDMRGPRVILRRGRDKKKDRMSVHLHPSSDHHIAFVDMDRLND</sequence>
<dbReference type="AlphaFoldDB" id="A0A8H7CTF2"/>
<keyword evidence="6" id="KW-1185">Reference proteome</keyword>
<dbReference type="PANTHER" id="PTHR10241">
    <property type="entry name" value="LETHAL 2 GIANT LARVAE PROTEIN"/>
    <property type="match status" value="1"/>
</dbReference>
<proteinExistence type="inferred from homology"/>
<dbReference type="GO" id="GO:0006887">
    <property type="term" value="P:exocytosis"/>
    <property type="evidence" value="ECO:0007669"/>
    <property type="project" value="UniProtKB-KW"/>
</dbReference>
<dbReference type="OrthoDB" id="3056568at2759"/>
<evidence type="ECO:0000313" key="5">
    <source>
        <dbReference type="EMBL" id="KAF7347607.1"/>
    </source>
</evidence>